<feature type="chain" id="PRO_5014199276" evidence="3">
    <location>
        <begin position="26"/>
        <end position="200"/>
    </location>
</feature>
<dbReference type="EMBL" id="FZMO01000445">
    <property type="protein sequence ID" value="SNQ50675.1"/>
    <property type="molecule type" value="Genomic_DNA"/>
</dbReference>
<feature type="region of interest" description="Disordered" evidence="2">
    <location>
        <begin position="112"/>
        <end position="133"/>
    </location>
</feature>
<evidence type="ECO:0000256" key="2">
    <source>
        <dbReference type="SAM" id="MobiDB-lite"/>
    </source>
</evidence>
<gene>
    <name evidence="4" type="ORF">FRACA_50063</name>
</gene>
<proteinExistence type="inferred from homology"/>
<accession>A0A2I2KYD6</accession>
<reference evidence="4 5" key="1">
    <citation type="submission" date="2017-06" db="EMBL/GenBank/DDBJ databases">
        <authorList>
            <person name="Kim H.J."/>
            <person name="Triplett B.A."/>
        </authorList>
    </citation>
    <scope>NUCLEOTIDE SEQUENCE [LARGE SCALE GENOMIC DNA]</scope>
    <source>
        <strain evidence="4">FRACA_ARgP5</strain>
    </source>
</reference>
<dbReference type="Gene3D" id="2.60.40.200">
    <property type="entry name" value="Superoxide dismutase, copper/zinc binding domain"/>
    <property type="match status" value="1"/>
</dbReference>
<keyword evidence="3" id="KW-0732">Signal</keyword>
<dbReference type="AlphaFoldDB" id="A0A2I2KYD6"/>
<dbReference type="GO" id="GO:0046872">
    <property type="term" value="F:metal ion binding"/>
    <property type="evidence" value="ECO:0007669"/>
    <property type="project" value="InterPro"/>
</dbReference>
<dbReference type="InterPro" id="IPR036423">
    <property type="entry name" value="SOD-like_Cu/Zn_dom_sf"/>
</dbReference>
<organism evidence="4 5">
    <name type="scientific">Frankia canadensis</name>
    <dbReference type="NCBI Taxonomy" id="1836972"/>
    <lineage>
        <taxon>Bacteria</taxon>
        <taxon>Bacillati</taxon>
        <taxon>Actinomycetota</taxon>
        <taxon>Actinomycetes</taxon>
        <taxon>Frankiales</taxon>
        <taxon>Frankiaceae</taxon>
        <taxon>Frankia</taxon>
    </lineage>
</organism>
<evidence type="ECO:0000313" key="4">
    <source>
        <dbReference type="EMBL" id="SNQ50675.1"/>
    </source>
</evidence>
<dbReference type="RefSeq" id="WP_101834104.1">
    <property type="nucleotide sequence ID" value="NZ_FZMO01000445.1"/>
</dbReference>
<comment type="similarity">
    <text evidence="1">Belongs to the Cu-Zn superoxide dismutase family.</text>
</comment>
<sequence>MRRPVFFLVAALGFLFLVGSGPASAATDTPATNISRIKNIIITPAVFRAWNAERPPRAVTYDPGMVPVGAAVGVLASRGPRTVVGLAVHGLAPTHTFGAHVHQKACGASGADAGPHYQNVSDPTQPSVDPTFANPRNEVWLDLTTDAAGSAVAFAVVNWDFRPGGAHSVVIHEHATASAAGQAGMAGDRLACVNVPLSDG</sequence>
<evidence type="ECO:0000313" key="5">
    <source>
        <dbReference type="Proteomes" id="UP000234331"/>
    </source>
</evidence>
<dbReference type="SUPFAM" id="SSF49329">
    <property type="entry name" value="Cu,Zn superoxide dismutase-like"/>
    <property type="match status" value="1"/>
</dbReference>
<evidence type="ECO:0000256" key="1">
    <source>
        <dbReference type="ARBA" id="ARBA00010457"/>
    </source>
</evidence>
<feature type="compositionally biased region" description="Polar residues" evidence="2">
    <location>
        <begin position="118"/>
        <end position="128"/>
    </location>
</feature>
<keyword evidence="5" id="KW-1185">Reference proteome</keyword>
<dbReference type="Proteomes" id="UP000234331">
    <property type="component" value="Unassembled WGS sequence"/>
</dbReference>
<dbReference type="OrthoDB" id="3297424at2"/>
<evidence type="ECO:0000256" key="3">
    <source>
        <dbReference type="SAM" id="SignalP"/>
    </source>
</evidence>
<dbReference type="GO" id="GO:0006801">
    <property type="term" value="P:superoxide metabolic process"/>
    <property type="evidence" value="ECO:0007669"/>
    <property type="project" value="InterPro"/>
</dbReference>
<protein>
    <submittedName>
        <fullName evidence="4">Superoxide dismutase</fullName>
    </submittedName>
</protein>
<name>A0A2I2KYD6_9ACTN</name>
<feature type="signal peptide" evidence="3">
    <location>
        <begin position="1"/>
        <end position="25"/>
    </location>
</feature>